<keyword evidence="1" id="KW-1133">Transmembrane helix</keyword>
<dbReference type="STRING" id="1121279.SAMN02745887_03705"/>
<feature type="transmembrane region" description="Helical" evidence="1">
    <location>
        <begin position="67"/>
        <end position="87"/>
    </location>
</feature>
<accession>A0A1K2HRW7</accession>
<gene>
    <name evidence="2" type="ORF">SAMN02745887_03705</name>
</gene>
<protein>
    <recommendedName>
        <fullName evidence="4">II family cellulose-binding protein</fullName>
    </recommendedName>
</protein>
<evidence type="ECO:0000256" key="1">
    <source>
        <dbReference type="SAM" id="Phobius"/>
    </source>
</evidence>
<reference evidence="2 3" key="1">
    <citation type="submission" date="2016-11" db="EMBL/GenBank/DDBJ databases">
        <authorList>
            <person name="Jaros S."/>
            <person name="Januszkiewicz K."/>
            <person name="Wedrychowicz H."/>
        </authorList>
    </citation>
    <scope>NUCLEOTIDE SEQUENCE [LARGE SCALE GENOMIC DNA]</scope>
    <source>
        <strain evidence="2 3">DSM 18899</strain>
    </source>
</reference>
<dbReference type="InterPro" id="IPR021279">
    <property type="entry name" value="DUF2721"/>
</dbReference>
<evidence type="ECO:0008006" key="4">
    <source>
        <dbReference type="Google" id="ProtNLM"/>
    </source>
</evidence>
<keyword evidence="1" id="KW-0472">Membrane</keyword>
<evidence type="ECO:0000313" key="2">
    <source>
        <dbReference type="EMBL" id="SFZ79519.1"/>
    </source>
</evidence>
<keyword evidence="1" id="KW-0812">Transmembrane</keyword>
<name>A0A1K2HRW7_9NEIS</name>
<sequence length="137" mass="15159">MQMEISVPALLFPAISLLLLAYTNRFLGLSSVIRKLHEDYQRAPDAKILRQIANLRRRVALIRGMQAAGASAMFLCVLCMFLIFFGLQSGAHIVFSVSLAAMLISLAISLSEIRMSSDALNILLADMEEDLARHEAH</sequence>
<dbReference type="Proteomes" id="UP000186513">
    <property type="component" value="Unassembled WGS sequence"/>
</dbReference>
<dbReference type="EMBL" id="FPKR01000018">
    <property type="protein sequence ID" value="SFZ79519.1"/>
    <property type="molecule type" value="Genomic_DNA"/>
</dbReference>
<dbReference type="Pfam" id="PF11026">
    <property type="entry name" value="DUF2721"/>
    <property type="match status" value="1"/>
</dbReference>
<evidence type="ECO:0000313" key="3">
    <source>
        <dbReference type="Proteomes" id="UP000186513"/>
    </source>
</evidence>
<dbReference type="OrthoDB" id="9813525at2"/>
<dbReference type="RefSeq" id="WP_072430177.1">
    <property type="nucleotide sequence ID" value="NZ_FPKR01000018.1"/>
</dbReference>
<proteinExistence type="predicted"/>
<organism evidence="2 3">
    <name type="scientific">Chitinimonas taiwanensis DSM 18899</name>
    <dbReference type="NCBI Taxonomy" id="1121279"/>
    <lineage>
        <taxon>Bacteria</taxon>
        <taxon>Pseudomonadati</taxon>
        <taxon>Pseudomonadota</taxon>
        <taxon>Betaproteobacteria</taxon>
        <taxon>Neisseriales</taxon>
        <taxon>Chitinibacteraceae</taxon>
        <taxon>Chitinimonas</taxon>
    </lineage>
</organism>
<feature type="transmembrane region" description="Helical" evidence="1">
    <location>
        <begin position="93"/>
        <end position="110"/>
    </location>
</feature>
<keyword evidence="3" id="KW-1185">Reference proteome</keyword>
<dbReference type="AlphaFoldDB" id="A0A1K2HRW7"/>
<feature type="transmembrane region" description="Helical" evidence="1">
    <location>
        <begin position="6"/>
        <end position="27"/>
    </location>
</feature>